<dbReference type="Gene3D" id="1.10.10.10">
    <property type="entry name" value="Winged helix-like DNA-binding domain superfamily/Winged helix DNA-binding domain"/>
    <property type="match status" value="1"/>
</dbReference>
<proteinExistence type="predicted"/>
<dbReference type="Proteomes" id="UP000292685">
    <property type="component" value="Unassembled WGS sequence"/>
</dbReference>
<dbReference type="PROSITE" id="PS51078">
    <property type="entry name" value="ICLR_ED"/>
    <property type="match status" value="1"/>
</dbReference>
<comment type="caution">
    <text evidence="6">The sequence shown here is derived from an EMBL/GenBank/DDBJ whole genome shotgun (WGS) entry which is preliminary data.</text>
</comment>
<dbReference type="OrthoDB" id="4068713at2"/>
<evidence type="ECO:0000256" key="3">
    <source>
        <dbReference type="ARBA" id="ARBA00023163"/>
    </source>
</evidence>
<dbReference type="SMART" id="SM00346">
    <property type="entry name" value="HTH_ICLR"/>
    <property type="match status" value="1"/>
</dbReference>
<dbReference type="GO" id="GO:0003700">
    <property type="term" value="F:DNA-binding transcription factor activity"/>
    <property type="evidence" value="ECO:0007669"/>
    <property type="project" value="TreeGrafter"/>
</dbReference>
<accession>A0A4Q8AH14</accession>
<feature type="domain" description="HTH iclR-type" evidence="4">
    <location>
        <begin position="8"/>
        <end position="68"/>
    </location>
</feature>
<dbReference type="SUPFAM" id="SSF55781">
    <property type="entry name" value="GAF domain-like"/>
    <property type="match status" value="1"/>
</dbReference>
<evidence type="ECO:0000256" key="2">
    <source>
        <dbReference type="ARBA" id="ARBA00023125"/>
    </source>
</evidence>
<dbReference type="PROSITE" id="PS51077">
    <property type="entry name" value="HTH_ICLR"/>
    <property type="match status" value="1"/>
</dbReference>
<dbReference type="InterPro" id="IPR005471">
    <property type="entry name" value="Tscrpt_reg_IclR_N"/>
</dbReference>
<dbReference type="GO" id="GO:0045892">
    <property type="term" value="P:negative regulation of DNA-templated transcription"/>
    <property type="evidence" value="ECO:0007669"/>
    <property type="project" value="TreeGrafter"/>
</dbReference>
<keyword evidence="1" id="KW-0805">Transcription regulation</keyword>
<evidence type="ECO:0000313" key="6">
    <source>
        <dbReference type="EMBL" id="RZU63672.1"/>
    </source>
</evidence>
<dbReference type="EMBL" id="SHLA01000001">
    <property type="protein sequence ID" value="RZU63672.1"/>
    <property type="molecule type" value="Genomic_DNA"/>
</dbReference>
<protein>
    <submittedName>
        <fullName evidence="6">IclR family transcriptional regulator</fullName>
    </submittedName>
</protein>
<feature type="domain" description="IclR-ED" evidence="5">
    <location>
        <begin position="69"/>
        <end position="249"/>
    </location>
</feature>
<dbReference type="InterPro" id="IPR036390">
    <property type="entry name" value="WH_DNA-bd_sf"/>
</dbReference>
<evidence type="ECO:0000313" key="7">
    <source>
        <dbReference type="Proteomes" id="UP000292685"/>
    </source>
</evidence>
<dbReference type="PANTHER" id="PTHR30136">
    <property type="entry name" value="HELIX-TURN-HELIX TRANSCRIPTIONAL REGULATOR, ICLR FAMILY"/>
    <property type="match status" value="1"/>
</dbReference>
<dbReference type="AlphaFoldDB" id="A0A4Q8AH14"/>
<keyword evidence="3" id="KW-0804">Transcription</keyword>
<sequence length="249" mass="27120">MADGNNRGRTVERALDIVDYVSTVRSPVKLSQISRETGLHLATTQRLATTLVQRGYLRATDVGYTVGPSVLSLARAFTLQDRLSVVSFPVLQGLTDATGLTSSIYVRTGNTRVLTCRVEAPHPMRYQLPIGHRLELTRGSGKVLLAFLPAADYEEALAGFSTQTLADGREQTPADLEREVESIRRQGFYLSVSERHHGAVSLAAPIRTPEGDVSGAVNIVAHDDTLSGDEMMKLRPQLMSAARSISEQM</sequence>
<keyword evidence="7" id="KW-1185">Reference proteome</keyword>
<name>A0A4Q8AH14_9MICC</name>
<reference evidence="6 7" key="1">
    <citation type="submission" date="2019-02" db="EMBL/GenBank/DDBJ databases">
        <title>Sequencing the genomes of 1000 actinobacteria strains.</title>
        <authorList>
            <person name="Klenk H.-P."/>
        </authorList>
    </citation>
    <scope>NUCLEOTIDE SEQUENCE [LARGE SCALE GENOMIC DNA]</scope>
    <source>
        <strain evidence="6 7">DSM 17364</strain>
    </source>
</reference>
<dbReference type="PANTHER" id="PTHR30136:SF39">
    <property type="entry name" value="TRANSCRIPTIONAL REGULATORY PROTEIN"/>
    <property type="match status" value="1"/>
</dbReference>
<dbReference type="Pfam" id="PF01614">
    <property type="entry name" value="IclR_C"/>
    <property type="match status" value="1"/>
</dbReference>
<dbReference type="GO" id="GO:0003677">
    <property type="term" value="F:DNA binding"/>
    <property type="evidence" value="ECO:0007669"/>
    <property type="project" value="UniProtKB-KW"/>
</dbReference>
<gene>
    <name evidence="6" type="ORF">EV380_3296</name>
</gene>
<organism evidence="6 7">
    <name type="scientific">Zhihengliuella halotolerans</name>
    <dbReference type="NCBI Taxonomy" id="370736"/>
    <lineage>
        <taxon>Bacteria</taxon>
        <taxon>Bacillati</taxon>
        <taxon>Actinomycetota</taxon>
        <taxon>Actinomycetes</taxon>
        <taxon>Micrococcales</taxon>
        <taxon>Micrococcaceae</taxon>
        <taxon>Zhihengliuella</taxon>
    </lineage>
</organism>
<dbReference type="Gene3D" id="3.30.450.40">
    <property type="match status" value="1"/>
</dbReference>
<evidence type="ECO:0000259" key="5">
    <source>
        <dbReference type="PROSITE" id="PS51078"/>
    </source>
</evidence>
<dbReference type="InterPro" id="IPR036388">
    <property type="entry name" value="WH-like_DNA-bd_sf"/>
</dbReference>
<dbReference type="RefSeq" id="WP_130451999.1">
    <property type="nucleotide sequence ID" value="NZ_SHLA01000001.1"/>
</dbReference>
<keyword evidence="2" id="KW-0238">DNA-binding</keyword>
<evidence type="ECO:0000259" key="4">
    <source>
        <dbReference type="PROSITE" id="PS51077"/>
    </source>
</evidence>
<dbReference type="InterPro" id="IPR014757">
    <property type="entry name" value="Tscrpt_reg_IclR_C"/>
</dbReference>
<dbReference type="SUPFAM" id="SSF46785">
    <property type="entry name" value="Winged helix' DNA-binding domain"/>
    <property type="match status" value="1"/>
</dbReference>
<evidence type="ECO:0000256" key="1">
    <source>
        <dbReference type="ARBA" id="ARBA00023015"/>
    </source>
</evidence>
<dbReference type="InterPro" id="IPR050707">
    <property type="entry name" value="HTH_MetabolicPath_Reg"/>
</dbReference>
<dbReference type="Pfam" id="PF09339">
    <property type="entry name" value="HTH_IclR"/>
    <property type="match status" value="1"/>
</dbReference>
<dbReference type="InterPro" id="IPR029016">
    <property type="entry name" value="GAF-like_dom_sf"/>
</dbReference>